<evidence type="ECO:0000256" key="3">
    <source>
        <dbReference type="ARBA" id="ARBA00022670"/>
    </source>
</evidence>
<dbReference type="InterPro" id="IPR027478">
    <property type="entry name" value="LdcA_N"/>
</dbReference>
<feature type="active site" description="Nucleophile" evidence="6">
    <location>
        <position position="111"/>
    </location>
</feature>
<dbReference type="GO" id="GO:0008236">
    <property type="term" value="F:serine-type peptidase activity"/>
    <property type="evidence" value="ECO:0007669"/>
    <property type="project" value="UniProtKB-KW"/>
</dbReference>
<keyword evidence="5" id="KW-0720">Serine protease</keyword>
<dbReference type="InterPro" id="IPR040921">
    <property type="entry name" value="Peptidase_S66C"/>
</dbReference>
<dbReference type="PANTHER" id="PTHR30237">
    <property type="entry name" value="MURAMOYLTETRAPEPTIDE CARBOXYPEPTIDASE"/>
    <property type="match status" value="1"/>
</dbReference>
<feature type="domain" description="LD-carboxypeptidase C-terminal" evidence="8">
    <location>
        <begin position="175"/>
        <end position="291"/>
    </location>
</feature>
<evidence type="ECO:0000313" key="10">
    <source>
        <dbReference type="Proteomes" id="UP000500961"/>
    </source>
</evidence>
<evidence type="ECO:0000259" key="7">
    <source>
        <dbReference type="Pfam" id="PF02016"/>
    </source>
</evidence>
<dbReference type="RefSeq" id="WP_173072463.1">
    <property type="nucleotide sequence ID" value="NZ_CP041345.1"/>
</dbReference>
<dbReference type="Proteomes" id="UP000500961">
    <property type="component" value="Chromosome"/>
</dbReference>
<dbReference type="GO" id="GO:0004180">
    <property type="term" value="F:carboxypeptidase activity"/>
    <property type="evidence" value="ECO:0007669"/>
    <property type="project" value="UniProtKB-KW"/>
</dbReference>
<dbReference type="SUPFAM" id="SSF141986">
    <property type="entry name" value="LD-carboxypeptidase A C-terminal domain-like"/>
    <property type="match status" value="1"/>
</dbReference>
<evidence type="ECO:0000256" key="6">
    <source>
        <dbReference type="PIRSR" id="PIRSR028757-1"/>
    </source>
</evidence>
<dbReference type="Gene3D" id="3.40.50.10740">
    <property type="entry name" value="Class I glutamine amidotransferase-like"/>
    <property type="match status" value="1"/>
</dbReference>
<comment type="similarity">
    <text evidence="1">Belongs to the peptidase S66 family.</text>
</comment>
<dbReference type="InterPro" id="IPR040449">
    <property type="entry name" value="Peptidase_S66_N"/>
</dbReference>
<dbReference type="InterPro" id="IPR003507">
    <property type="entry name" value="S66_fam"/>
</dbReference>
<dbReference type="Pfam" id="PF17676">
    <property type="entry name" value="Peptidase_S66C"/>
    <property type="match status" value="1"/>
</dbReference>
<dbReference type="InterPro" id="IPR027461">
    <property type="entry name" value="Carboxypeptidase_A_C_sf"/>
</dbReference>
<dbReference type="Gene3D" id="3.50.30.60">
    <property type="entry name" value="LD-carboxypeptidase A C-terminal domain-like"/>
    <property type="match status" value="1"/>
</dbReference>
<dbReference type="GO" id="GO:0006508">
    <property type="term" value="P:proteolysis"/>
    <property type="evidence" value="ECO:0007669"/>
    <property type="project" value="UniProtKB-KW"/>
</dbReference>
<evidence type="ECO:0000256" key="2">
    <source>
        <dbReference type="ARBA" id="ARBA00022645"/>
    </source>
</evidence>
<feature type="domain" description="LD-carboxypeptidase N-terminal" evidence="7">
    <location>
        <begin position="15"/>
        <end position="131"/>
    </location>
</feature>
<evidence type="ECO:0000256" key="4">
    <source>
        <dbReference type="ARBA" id="ARBA00022801"/>
    </source>
</evidence>
<dbReference type="PIRSF" id="PIRSF028757">
    <property type="entry name" value="LD-carboxypeptidase"/>
    <property type="match status" value="1"/>
</dbReference>
<dbReference type="SUPFAM" id="SSF52317">
    <property type="entry name" value="Class I glutamine amidotransferase-like"/>
    <property type="match status" value="1"/>
</dbReference>
<dbReference type="PANTHER" id="PTHR30237:SF2">
    <property type="entry name" value="MUREIN TETRAPEPTIDE CARBOXYPEPTIDASE"/>
    <property type="match status" value="1"/>
</dbReference>
<evidence type="ECO:0000256" key="5">
    <source>
        <dbReference type="ARBA" id="ARBA00022825"/>
    </source>
</evidence>
<dbReference type="KEGG" id="ttz:FHG85_01245"/>
<keyword evidence="2 9" id="KW-0121">Carboxypeptidase</keyword>
<proteinExistence type="inferred from homology"/>
<evidence type="ECO:0000259" key="8">
    <source>
        <dbReference type="Pfam" id="PF17676"/>
    </source>
</evidence>
<keyword evidence="4" id="KW-0378">Hydrolase</keyword>
<reference evidence="9 10" key="1">
    <citation type="submission" date="2019-07" db="EMBL/GenBank/DDBJ databases">
        <title>Thalassofilum flectens gen. nov., sp. nov., a novel moderate thermophilic anaerobe from a shallow sea hot spring in Kunashir Island (Russia), representing a new family in the order Bacteroidales, and proposal of Thalassofilacea fam. nov.</title>
        <authorList>
            <person name="Kochetkova T.V."/>
            <person name="Podosokorskaya O.A."/>
            <person name="Novikov A."/>
            <person name="Elcheninov A.G."/>
            <person name="Toshchakov S.V."/>
            <person name="Kublanov I.V."/>
        </authorList>
    </citation>
    <scope>NUCLEOTIDE SEQUENCE [LARGE SCALE GENOMIC DNA]</scope>
    <source>
        <strain evidence="9 10">38-H</strain>
    </source>
</reference>
<dbReference type="InterPro" id="IPR029062">
    <property type="entry name" value="Class_I_gatase-like"/>
</dbReference>
<dbReference type="EMBL" id="CP041345">
    <property type="protein sequence ID" value="QKG78947.1"/>
    <property type="molecule type" value="Genomic_DNA"/>
</dbReference>
<dbReference type="CDD" id="cd07025">
    <property type="entry name" value="Peptidase_S66"/>
    <property type="match status" value="1"/>
</dbReference>
<organism evidence="9 10">
    <name type="scientific">Tenuifilum thalassicum</name>
    <dbReference type="NCBI Taxonomy" id="2590900"/>
    <lineage>
        <taxon>Bacteria</taxon>
        <taxon>Pseudomonadati</taxon>
        <taxon>Bacteroidota</taxon>
        <taxon>Bacteroidia</taxon>
        <taxon>Bacteroidales</taxon>
        <taxon>Tenuifilaceae</taxon>
        <taxon>Tenuifilum</taxon>
    </lineage>
</organism>
<feature type="active site" description="Charge relay system" evidence="6">
    <location>
        <position position="206"/>
    </location>
</feature>
<dbReference type="AlphaFoldDB" id="A0A7D3XDB1"/>
<evidence type="ECO:0000313" key="9">
    <source>
        <dbReference type="EMBL" id="QKG78947.1"/>
    </source>
</evidence>
<protein>
    <submittedName>
        <fullName evidence="9">LD-carboxypeptidase</fullName>
    </submittedName>
</protein>
<name>A0A7D3XDB1_9BACT</name>
<evidence type="ECO:0000256" key="1">
    <source>
        <dbReference type="ARBA" id="ARBA00010233"/>
    </source>
</evidence>
<sequence length="306" mass="34019">MENITPPYLQPGDTIGIVAPARFVSREMLQPAIRFLTNQGYLVKTAPHLYSRHYQFAGTDGERAQDLMEMIEDPSVKAILCARGGYGTVRILDLLNLRKLQQNPKWIIGYSDITVLHSLINGWFGIESLHATMPINFPESISGNESTLALVKVLTGEPLSYTLPNHPLNLPGRANGMLIGGNLSMLSSLCGTTSDMSYNGRILFIEDVDEYLYHIDRMVMQLKRSGKLKSITGLIIGHFTDMKDNEIPFGSNAYEIIYSAVKEYNIPVCFGFPAGHSEPNLPLILGRNVNLVVDEKEVKISFTNTL</sequence>
<keyword evidence="3" id="KW-0645">Protease</keyword>
<dbReference type="Pfam" id="PF02016">
    <property type="entry name" value="Peptidase_S66"/>
    <property type="match status" value="1"/>
</dbReference>
<keyword evidence="10" id="KW-1185">Reference proteome</keyword>
<feature type="active site" description="Charge relay system" evidence="6">
    <location>
        <position position="276"/>
    </location>
</feature>
<gene>
    <name evidence="9" type="ORF">FHG85_01245</name>
</gene>
<accession>A0A7D3XDB1</accession>